<keyword evidence="7" id="KW-1185">Reference proteome</keyword>
<dbReference type="eggNOG" id="COG1261">
    <property type="taxonomic scope" value="Bacteria"/>
</dbReference>
<dbReference type="Pfam" id="PF17656">
    <property type="entry name" value="ChapFlgA_N"/>
    <property type="match status" value="1"/>
</dbReference>
<dbReference type="EMBL" id="CP000267">
    <property type="protein sequence ID" value="ABD71413.1"/>
    <property type="molecule type" value="Genomic_DNA"/>
</dbReference>
<evidence type="ECO:0000313" key="6">
    <source>
        <dbReference type="EMBL" id="ABD71413.1"/>
    </source>
</evidence>
<gene>
    <name evidence="6" type="ordered locus">Rfer_3713</name>
</gene>
<dbReference type="Gene3D" id="3.90.1210.10">
    <property type="entry name" value="Antifreeze-like/N-acetylneuraminic acid synthase C-terminal domain"/>
    <property type="match status" value="1"/>
</dbReference>
<dbReference type="AlphaFoldDB" id="Q21S40"/>
<dbReference type="InterPro" id="IPR017585">
    <property type="entry name" value="SAF_FlgA"/>
</dbReference>
<dbReference type="NCBIfam" id="TIGR03170">
    <property type="entry name" value="flgA_cterm"/>
    <property type="match status" value="1"/>
</dbReference>
<dbReference type="KEGG" id="rfr:Rfer_3713"/>
<evidence type="ECO:0000259" key="5">
    <source>
        <dbReference type="SMART" id="SM00858"/>
    </source>
</evidence>
<comment type="similarity">
    <text evidence="4">Belongs to the FlgA family.</text>
</comment>
<dbReference type="GO" id="GO:0042597">
    <property type="term" value="C:periplasmic space"/>
    <property type="evidence" value="ECO:0007669"/>
    <property type="project" value="UniProtKB-SubCell"/>
</dbReference>
<evidence type="ECO:0000256" key="3">
    <source>
        <dbReference type="ARBA" id="ARBA00022764"/>
    </source>
</evidence>
<evidence type="ECO:0000256" key="4">
    <source>
        <dbReference type="RuleBase" id="RU362063"/>
    </source>
</evidence>
<dbReference type="CDD" id="cd11614">
    <property type="entry name" value="SAF_CpaB_FlgA_like"/>
    <property type="match status" value="1"/>
</dbReference>
<evidence type="ECO:0000256" key="2">
    <source>
        <dbReference type="ARBA" id="ARBA00022729"/>
    </source>
</evidence>
<dbReference type="InterPro" id="IPR041231">
    <property type="entry name" value="FlgA_N"/>
</dbReference>
<name>Q21S40_ALBFT</name>
<dbReference type="STRING" id="338969.Rfer_3713"/>
<dbReference type="GO" id="GO:0044780">
    <property type="term" value="P:bacterial-type flagellum assembly"/>
    <property type="evidence" value="ECO:0007669"/>
    <property type="project" value="InterPro"/>
</dbReference>
<dbReference type="Proteomes" id="UP000008332">
    <property type="component" value="Chromosome"/>
</dbReference>
<dbReference type="PANTHER" id="PTHR36307:SF1">
    <property type="entry name" value="FLAGELLA BASAL BODY P-RING FORMATION PROTEIN FLGA"/>
    <property type="match status" value="1"/>
</dbReference>
<dbReference type="Pfam" id="PF13144">
    <property type="entry name" value="ChapFlgA"/>
    <property type="match status" value="1"/>
</dbReference>
<reference evidence="7" key="1">
    <citation type="submission" date="2006-02" db="EMBL/GenBank/DDBJ databases">
        <title>Complete sequence of chromosome of Rhodoferax ferrireducens DSM 15236.</title>
        <authorList>
            <person name="Copeland A."/>
            <person name="Lucas S."/>
            <person name="Lapidus A."/>
            <person name="Barry K."/>
            <person name="Detter J.C."/>
            <person name="Glavina del Rio T."/>
            <person name="Hammon N."/>
            <person name="Israni S."/>
            <person name="Pitluck S."/>
            <person name="Brettin T."/>
            <person name="Bruce D."/>
            <person name="Han C."/>
            <person name="Tapia R."/>
            <person name="Gilna P."/>
            <person name="Kiss H."/>
            <person name="Schmutz J."/>
            <person name="Larimer F."/>
            <person name="Land M."/>
            <person name="Kyrpides N."/>
            <person name="Ivanova N."/>
            <person name="Richardson P."/>
        </authorList>
    </citation>
    <scope>NUCLEOTIDE SEQUENCE [LARGE SCALE GENOMIC DNA]</scope>
    <source>
        <strain evidence="7">ATCC BAA-621 / DSM 15236 / T118</strain>
    </source>
</reference>
<dbReference type="OrthoDB" id="8561436at2"/>
<sequence length="246" mass="26593">MFKQFLNSTRCLLQTVGLAGAVFFTVGALAQADGVRPEFMDSTQQWLDKAVAGNLPSGSSPLRMEITVGELDSRLRLAPCARVEPYLPPGTRLWGKTRLGLRCLEGSVKWNVFLPVTIKAYGQAWVVKGQVSAGAALTQDDVMEAEVDWAEQREAIISNPDQWLGQVANRALTSGQALRQGMIRPAEVFRAGAQIRVQVQGAGFEITSDGQALSAGVVGQPARVKMNNGHVMSGEVLDSRTVRLEI</sequence>
<evidence type="ECO:0000313" key="7">
    <source>
        <dbReference type="Proteomes" id="UP000008332"/>
    </source>
</evidence>
<protein>
    <recommendedName>
        <fullName evidence="4">Flagella basal body P-ring formation protein FlgA</fullName>
    </recommendedName>
</protein>
<dbReference type="RefSeq" id="WP_011465976.1">
    <property type="nucleotide sequence ID" value="NC_007908.1"/>
</dbReference>
<comment type="subcellular location">
    <subcellularLocation>
        <location evidence="1 4">Periplasm</location>
    </subcellularLocation>
</comment>
<dbReference type="PANTHER" id="PTHR36307">
    <property type="entry name" value="FLAGELLA BASAL BODY P-RING FORMATION PROTEIN FLGA"/>
    <property type="match status" value="1"/>
</dbReference>
<dbReference type="InterPro" id="IPR013974">
    <property type="entry name" value="SAF"/>
</dbReference>
<comment type="function">
    <text evidence="4">Involved in the assembly process of the P-ring formation. It may associate with FlgF on the rod constituting a structure essential for the P-ring assembly or may act as a modulator protein for the P-ring assembly.</text>
</comment>
<dbReference type="Gene3D" id="2.30.30.760">
    <property type="match status" value="1"/>
</dbReference>
<keyword evidence="3 4" id="KW-0574">Periplasm</keyword>
<accession>Q21S40</accession>
<feature type="domain" description="SAF" evidence="5">
    <location>
        <begin position="122"/>
        <end position="184"/>
    </location>
</feature>
<dbReference type="InterPro" id="IPR039246">
    <property type="entry name" value="Flagellar_FlgA"/>
</dbReference>
<dbReference type="SMART" id="SM00858">
    <property type="entry name" value="SAF"/>
    <property type="match status" value="1"/>
</dbReference>
<organism evidence="6 7">
    <name type="scientific">Albidiferax ferrireducens (strain ATCC BAA-621 / DSM 15236 / T118)</name>
    <name type="common">Rhodoferax ferrireducens</name>
    <dbReference type="NCBI Taxonomy" id="338969"/>
    <lineage>
        <taxon>Bacteria</taxon>
        <taxon>Pseudomonadati</taxon>
        <taxon>Pseudomonadota</taxon>
        <taxon>Betaproteobacteria</taxon>
        <taxon>Burkholderiales</taxon>
        <taxon>Comamonadaceae</taxon>
        <taxon>Rhodoferax</taxon>
    </lineage>
</organism>
<keyword evidence="2" id="KW-0732">Signal</keyword>
<proteinExistence type="inferred from homology"/>
<keyword evidence="4" id="KW-1005">Bacterial flagellum biogenesis</keyword>
<evidence type="ECO:0000256" key="1">
    <source>
        <dbReference type="ARBA" id="ARBA00004418"/>
    </source>
</evidence>
<dbReference type="HOGENOM" id="CLU_070510_2_1_4"/>